<keyword evidence="2" id="KW-0723">Serine/threonine-protein kinase</keyword>
<feature type="binding site" evidence="13">
    <location>
        <position position="1535"/>
    </location>
    <ligand>
        <name>ATP</name>
        <dbReference type="ChEBI" id="CHEBI:30616"/>
    </ligand>
</feature>
<keyword evidence="18" id="KW-1185">Reference proteome</keyword>
<dbReference type="HOGENOM" id="CLU_000288_43_8_1"/>
<evidence type="ECO:0000256" key="15">
    <source>
        <dbReference type="SAM" id="SignalP"/>
    </source>
</evidence>
<dbReference type="Pfam" id="PF13947">
    <property type="entry name" value="GUB_WAK_bind"/>
    <property type="match status" value="3"/>
</dbReference>
<dbReference type="InterPro" id="IPR045274">
    <property type="entry name" value="WAK-like"/>
</dbReference>
<dbReference type="GO" id="GO:0004674">
    <property type="term" value="F:protein serine/threonine kinase activity"/>
    <property type="evidence" value="ECO:0007669"/>
    <property type="project" value="UniProtKB-KW"/>
</dbReference>
<evidence type="ECO:0000256" key="1">
    <source>
        <dbReference type="ARBA" id="ARBA00004479"/>
    </source>
</evidence>
<dbReference type="PROSITE" id="PS00107">
    <property type="entry name" value="PROTEIN_KINASE_ATP"/>
    <property type="match status" value="1"/>
</dbReference>
<dbReference type="Proteomes" id="UP000026960">
    <property type="component" value="Chromosome 2"/>
</dbReference>
<protein>
    <recommendedName>
        <fullName evidence="16">Protein kinase domain-containing protein</fullName>
    </recommendedName>
</protein>
<reference evidence="17" key="1">
    <citation type="journal article" date="2009" name="Rice">
        <title>De Novo Next Generation Sequencing of Plant Genomes.</title>
        <authorList>
            <person name="Rounsley S."/>
            <person name="Marri P.R."/>
            <person name="Yu Y."/>
            <person name="He R."/>
            <person name="Sisneros N."/>
            <person name="Goicoechea J.L."/>
            <person name="Lee S.J."/>
            <person name="Angelova A."/>
            <person name="Kudrna D."/>
            <person name="Luo M."/>
            <person name="Affourtit J."/>
            <person name="Desany B."/>
            <person name="Knight J."/>
            <person name="Niazi F."/>
            <person name="Egholm M."/>
            <person name="Wing R.A."/>
        </authorList>
    </citation>
    <scope>NUCLEOTIDE SEQUENCE [LARGE SCALE GENOMIC DNA]</scope>
    <source>
        <strain evidence="17">cv. IRGC 105608</strain>
    </source>
</reference>
<dbReference type="Gene3D" id="1.10.510.10">
    <property type="entry name" value="Transferase(Phosphotransferase) domain 1"/>
    <property type="match status" value="2"/>
</dbReference>
<reference evidence="17" key="2">
    <citation type="submission" date="2015-03" db="UniProtKB">
        <authorList>
            <consortium name="EnsemblPlants"/>
        </authorList>
    </citation>
    <scope>IDENTIFICATION</scope>
</reference>
<dbReference type="FunFam" id="3.30.200.20:FF:000043">
    <property type="entry name" value="Wall-associated receptor kinase 2"/>
    <property type="match status" value="1"/>
</dbReference>
<evidence type="ECO:0000256" key="11">
    <source>
        <dbReference type="ARBA" id="ARBA00023157"/>
    </source>
</evidence>
<dbReference type="SMART" id="SM00220">
    <property type="entry name" value="S_TKc"/>
    <property type="match status" value="2"/>
</dbReference>
<dbReference type="PROSITE" id="PS50011">
    <property type="entry name" value="PROTEIN_KINASE_DOM"/>
    <property type="match status" value="2"/>
</dbReference>
<dbReference type="PaxDb" id="65489-OBART02G25100.1"/>
<dbReference type="SUPFAM" id="SSF56112">
    <property type="entry name" value="Protein kinase-like (PK-like)"/>
    <property type="match status" value="2"/>
</dbReference>
<proteinExistence type="predicted"/>
<accession>A0A0D3F7Y4</accession>
<dbReference type="InterPro" id="IPR017441">
    <property type="entry name" value="Protein_kinase_ATP_BS"/>
</dbReference>
<dbReference type="GO" id="GO:0030247">
    <property type="term" value="F:polysaccharide binding"/>
    <property type="evidence" value="ECO:0007669"/>
    <property type="project" value="InterPro"/>
</dbReference>
<feature type="domain" description="Protein kinase" evidence="16">
    <location>
        <begin position="370"/>
        <end position="656"/>
    </location>
</feature>
<evidence type="ECO:0000256" key="7">
    <source>
        <dbReference type="ARBA" id="ARBA00022777"/>
    </source>
</evidence>
<keyword evidence="8 13" id="KW-0067">ATP-binding</keyword>
<evidence type="ECO:0000313" key="18">
    <source>
        <dbReference type="Proteomes" id="UP000026960"/>
    </source>
</evidence>
<evidence type="ECO:0000256" key="9">
    <source>
        <dbReference type="ARBA" id="ARBA00022989"/>
    </source>
</evidence>
<feature type="region of interest" description="Disordered" evidence="14">
    <location>
        <begin position="1875"/>
        <end position="1917"/>
    </location>
</feature>
<dbReference type="GO" id="GO:0005524">
    <property type="term" value="F:ATP binding"/>
    <property type="evidence" value="ECO:0007669"/>
    <property type="project" value="UniProtKB-UniRule"/>
</dbReference>
<evidence type="ECO:0000256" key="3">
    <source>
        <dbReference type="ARBA" id="ARBA00022679"/>
    </source>
</evidence>
<dbReference type="PROSITE" id="PS00108">
    <property type="entry name" value="PROTEIN_KINASE_ST"/>
    <property type="match status" value="2"/>
</dbReference>
<evidence type="ECO:0000313" key="17">
    <source>
        <dbReference type="EnsemblPlants" id="OBART02G25100.1"/>
    </source>
</evidence>
<dbReference type="GO" id="GO:0007166">
    <property type="term" value="P:cell surface receptor signaling pathway"/>
    <property type="evidence" value="ECO:0007669"/>
    <property type="project" value="InterPro"/>
</dbReference>
<dbReference type="STRING" id="65489.A0A0D3F7Y4"/>
<evidence type="ECO:0000259" key="16">
    <source>
        <dbReference type="PROSITE" id="PS50011"/>
    </source>
</evidence>
<evidence type="ECO:0000256" key="13">
    <source>
        <dbReference type="PROSITE-ProRule" id="PRU10141"/>
    </source>
</evidence>
<keyword evidence="7" id="KW-0418">Kinase</keyword>
<dbReference type="Pfam" id="PF00069">
    <property type="entry name" value="Pkinase"/>
    <property type="match status" value="2"/>
</dbReference>
<evidence type="ECO:0000256" key="2">
    <source>
        <dbReference type="ARBA" id="ARBA00022527"/>
    </source>
</evidence>
<dbReference type="InterPro" id="IPR025287">
    <property type="entry name" value="WAK_GUB"/>
</dbReference>
<evidence type="ECO:0000256" key="10">
    <source>
        <dbReference type="ARBA" id="ARBA00023136"/>
    </source>
</evidence>
<keyword evidence="11" id="KW-1015">Disulfide bond</keyword>
<dbReference type="Gramene" id="OBART02G25100.1">
    <property type="protein sequence ID" value="OBART02G25100.1"/>
    <property type="gene ID" value="OBART02G25100"/>
</dbReference>
<feature type="domain" description="Protein kinase" evidence="16">
    <location>
        <begin position="1506"/>
        <end position="1780"/>
    </location>
</feature>
<evidence type="ECO:0000256" key="14">
    <source>
        <dbReference type="SAM" id="MobiDB-lite"/>
    </source>
</evidence>
<keyword evidence="3" id="KW-0808">Transferase</keyword>
<feature type="chain" id="PRO_5002271527" description="Protein kinase domain-containing protein" evidence="15">
    <location>
        <begin position="20"/>
        <end position="1917"/>
    </location>
</feature>
<keyword evidence="12" id="KW-0325">Glycoprotein</keyword>
<feature type="signal peptide" evidence="15">
    <location>
        <begin position="1"/>
        <end position="19"/>
    </location>
</feature>
<dbReference type="InterPro" id="IPR011009">
    <property type="entry name" value="Kinase-like_dom_sf"/>
</dbReference>
<evidence type="ECO:0000256" key="12">
    <source>
        <dbReference type="ARBA" id="ARBA00023180"/>
    </source>
</evidence>
<dbReference type="eggNOG" id="ENOG502SJK0">
    <property type="taxonomic scope" value="Eukaryota"/>
</dbReference>
<keyword evidence="4" id="KW-0812">Transmembrane</keyword>
<evidence type="ECO:0000256" key="8">
    <source>
        <dbReference type="ARBA" id="ARBA00022840"/>
    </source>
</evidence>
<dbReference type="FunFam" id="1.10.510.10:FF:000084">
    <property type="entry name" value="Wall-associated receptor kinase 2"/>
    <property type="match status" value="2"/>
</dbReference>
<dbReference type="GO" id="GO:0005886">
    <property type="term" value="C:plasma membrane"/>
    <property type="evidence" value="ECO:0007669"/>
    <property type="project" value="TreeGrafter"/>
</dbReference>
<dbReference type="InterPro" id="IPR008271">
    <property type="entry name" value="Ser/Thr_kinase_AS"/>
</dbReference>
<keyword evidence="9" id="KW-1133">Transmembrane helix</keyword>
<dbReference type="Gene3D" id="3.30.200.20">
    <property type="entry name" value="Phosphorylase Kinase, domain 1"/>
    <property type="match status" value="1"/>
</dbReference>
<organism evidence="17">
    <name type="scientific">Oryza barthii</name>
    <dbReference type="NCBI Taxonomy" id="65489"/>
    <lineage>
        <taxon>Eukaryota</taxon>
        <taxon>Viridiplantae</taxon>
        <taxon>Streptophyta</taxon>
        <taxon>Embryophyta</taxon>
        <taxon>Tracheophyta</taxon>
        <taxon>Spermatophyta</taxon>
        <taxon>Magnoliopsida</taxon>
        <taxon>Liliopsida</taxon>
        <taxon>Poales</taxon>
        <taxon>Poaceae</taxon>
        <taxon>BOP clade</taxon>
        <taxon>Oryzoideae</taxon>
        <taxon>Oryzeae</taxon>
        <taxon>Oryzinae</taxon>
        <taxon>Oryza</taxon>
    </lineage>
</organism>
<keyword evidence="6 13" id="KW-0547">Nucleotide-binding</keyword>
<dbReference type="PANTHER" id="PTHR27005">
    <property type="entry name" value="WALL-ASSOCIATED RECEPTOR KINASE-LIKE 21"/>
    <property type="match status" value="1"/>
</dbReference>
<sequence>MRSSFVAACAISFVLVCSAATTPRALAAVYGDGGGLLSIPSNDSLAHCPSSCGDVDDIAHPFGIGPGCFREGFELKCNTSTKTPKLYMKDGTTQILYVGDDDLWAPMHFNITMKPGTDTYNISWVSPRKGVTISQRNTFYIIGCNIDVTLFEYGTRDAVGYCVSRCDGEKVPTEGPCNGKGCCSIKLSRDLRGFRSTLVQVDATAAQSYQLQLRHGVMAFMSYNDYYVDNATDLFLSWTNTSNIQEALVQFAIMDQPSCEIARMKNTSYACSTGSNCLNMSSGGYTCECANYDLYYYYAEQSPYLLEGCIIRDYNPKRKEHCRRSCGNMAIPFPFGLEEGNITLFNPRDARYNVTDVSIEEGTMVVSNLLNDTEYGGEDIISQVYGGREIDGPVEDRFDFSLQYNIVIKWAVANLTAFPVFKGIHISKMDVKILMNAHRQTIATGHVKIFLEILYEFIPNGTLHDRLHTDVSVKSSLSWDDRIRIASEAAGALAYLHSAAAIPIFHRDVKSSNILLDGNFTTKVSDFGASRSVSLDETHVVTIVQGTFGYLDPEYYHTGQLTEKSDVYSFGVILVELLTRKKPIFINDVGTKQSLSHYFVDRLREGSLIEIIDSHVLEEAPREDIDDIASLTEACLKLRGGDRPTMKEVEMRLQFLRTKRLRKFQLLPVPGSVGEIQHLLSPDAGKSQAQNNYTSAGDLSYEGISSCYSLEQELSSSGKPAGAKMSSSFLAVCATSFVLVCSAATPRALALVYGVGGGLLIVPSNDSLAHCPSSCGEVDGISYPFGIGRGCFRDGFELTCNTATKTPKLLVPNSTTQITAMEYDMALAPIYFNFTTRQGMDTYNISWVSPAKGIKISDGNTFYVVGCNFDATLFEFGTGDFVGSCMSRCDIEKAPIAIGQPCNGNGCCSIKLSRDMRGFQSTLVQAEAAAQISDPLHRGIMAFMSYTDYYVHNASDLFLSWTNVSNVEGAELQFAITDQPSCGSALVWSAATARASGAVYGVGGGLLSIPSNDSLAHCPSHCGDVDIFYPFGIGPGCFRQGYELTCRNTTKTPKLFLGDGTIEITELGYGIAWVSIYFNVTVKPGIDTYNMSWVPPVDGITIDKYHTFYVIGCNFDATLFEYGTGDLVGSCMSRCDGEKAPVGVPCNGMGCCSIQLTRETRGIHSTLLVRSDGIPAAQQSDLVHPGIVAFMSESYYPLNTSDLFSSWTIPSNVIDTILRFAIIDQPSCERALVNNASYACSLGSDCENTPTGGYYCYCSNHEGNPYILDECTGYNSKRKEHCSTSCGGISIPFPFGVEEEGNLTVCQLGEAQYHVTAVSLDDGTLTVSNMMNDTNYEKEEIIVQTTDNGVESSSGPVEDMFDLSMEYAIVVRWAITNLTCEIAGQKNTTYACRSSHSDCLNVTHGKTFMGYRCKCSSGFEGNPYIQDGCTGIAIGISCGLSSIVLALGAMILANKWKKGIQKRIRRAYFKKNQGLLLEQLISDESAATNKTKIFSLDELEEATNNFDATRVLGRGGHGTVYKGILSDQRVVAIKKSKIVEQTEIDQFINEVAILSQIIHRNVVKLFGCCLESEVPLLVYEFISNGTLHNHLHIDIGVKCLLSWDDRIRIAVEAAGALAYLHSAAAIPIFHRDVKSSNILLDGSFTTKVSDFGASRSVSLDETHVVTIVQGTFGYLDPEYYRTGQLTEKSDVYSFGVILVELLVRKKPIFINDAGVKQSLSHYFVEGLQEGSLMEIIDPQVVKEADKEEINDIASLTEACLKVKGGDRPTMKEVEMRLQFLKTKRLRKFQLLPGNDGEIEHLLSPNTSNSYAQNIHTNAGYLTSEGIPGSGCYSLEQELASSPYQYRFEKTTGGPEPPSSRRRVVLAVPGALAGSRHRPDEVYHASRRFPSRRVPRHRDPLALGGGQARGVRSLLDPP</sequence>
<dbReference type="EnsemblPlants" id="OBART02G25100.1">
    <property type="protein sequence ID" value="OBART02G25100.1"/>
    <property type="gene ID" value="OBART02G25100"/>
</dbReference>
<evidence type="ECO:0000256" key="5">
    <source>
        <dbReference type="ARBA" id="ARBA00022729"/>
    </source>
</evidence>
<evidence type="ECO:0000256" key="6">
    <source>
        <dbReference type="ARBA" id="ARBA00022741"/>
    </source>
</evidence>
<keyword evidence="10" id="KW-0472">Membrane</keyword>
<evidence type="ECO:0000256" key="4">
    <source>
        <dbReference type="ARBA" id="ARBA00022692"/>
    </source>
</evidence>
<comment type="subcellular location">
    <subcellularLocation>
        <location evidence="1">Membrane</location>
        <topology evidence="1">Single-pass type I membrane protein</topology>
    </subcellularLocation>
</comment>
<name>A0A0D3F7Y4_9ORYZ</name>
<dbReference type="PANTHER" id="PTHR27005:SF327">
    <property type="entry name" value="PROTEIN KINASE DOMAIN-CONTAINING PROTEIN"/>
    <property type="match status" value="1"/>
</dbReference>
<dbReference type="CDD" id="cd14066">
    <property type="entry name" value="STKc_IRAK"/>
    <property type="match status" value="1"/>
</dbReference>
<keyword evidence="5 15" id="KW-0732">Signal</keyword>
<dbReference type="InterPro" id="IPR000719">
    <property type="entry name" value="Prot_kinase_dom"/>
</dbReference>
<feature type="compositionally biased region" description="Basic residues" evidence="14">
    <location>
        <begin position="1884"/>
        <end position="1895"/>
    </location>
</feature>